<accession>A0A1B7MKG0</accession>
<evidence type="ECO:0008006" key="3">
    <source>
        <dbReference type="Google" id="ProtNLM"/>
    </source>
</evidence>
<dbReference type="AlphaFoldDB" id="A0A1B7MKG0"/>
<proteinExistence type="predicted"/>
<organism evidence="1 2">
    <name type="scientific">Rhizopogon vinicolor AM-OR11-026</name>
    <dbReference type="NCBI Taxonomy" id="1314800"/>
    <lineage>
        <taxon>Eukaryota</taxon>
        <taxon>Fungi</taxon>
        <taxon>Dikarya</taxon>
        <taxon>Basidiomycota</taxon>
        <taxon>Agaricomycotina</taxon>
        <taxon>Agaricomycetes</taxon>
        <taxon>Agaricomycetidae</taxon>
        <taxon>Boletales</taxon>
        <taxon>Suillineae</taxon>
        <taxon>Rhizopogonaceae</taxon>
        <taxon>Rhizopogon</taxon>
    </lineage>
</organism>
<dbReference type="OrthoDB" id="2637484at2759"/>
<dbReference type="Proteomes" id="UP000092154">
    <property type="component" value="Unassembled WGS sequence"/>
</dbReference>
<gene>
    <name evidence="1" type="ORF">K503DRAFT_786753</name>
</gene>
<evidence type="ECO:0000313" key="1">
    <source>
        <dbReference type="EMBL" id="OAX33084.1"/>
    </source>
</evidence>
<protein>
    <recommendedName>
        <fullName evidence="3">Ankyrin</fullName>
    </recommendedName>
</protein>
<sequence>MATKMVLDSKSDTALPSYNAISTYIVSPSQRIRPSLFSRLLQRSDTRSTVLSRIRDLVTTPDYTPSSVAPIVDSCVDILSAADFSNLLQKRNIEGHTALYWAIVNNRREALSALTRFISVSDISSACSDDLRFACMTTSDQASFTQLNLRRDIGLTKYEPLRRSFGCPPDDVEVHVESEVDKRHFVASFRFKMFQKRLRIAHNVDAEFVAEGRIWWIRIYLGTNGKWYIRYGLSDGSIPATPHYSQLLVEAQRGTAQVKNVEATCSDTWLLVPSKAASTYKVAEGEKLSSTGLRFVLGNWLMEDVNAYLDSDGTLHAKLKTTLK</sequence>
<keyword evidence="2" id="KW-1185">Reference proteome</keyword>
<reference evidence="1 2" key="1">
    <citation type="submission" date="2016-06" db="EMBL/GenBank/DDBJ databases">
        <title>Comparative genomics of the ectomycorrhizal sister species Rhizopogon vinicolor and Rhizopogon vesiculosus (Basidiomycota: Boletales) reveals a divergence of the mating type B locus.</title>
        <authorList>
            <consortium name="DOE Joint Genome Institute"/>
            <person name="Mujic A.B."/>
            <person name="Kuo A."/>
            <person name="Tritt A."/>
            <person name="Lipzen A."/>
            <person name="Chen C."/>
            <person name="Johnson J."/>
            <person name="Sharma A."/>
            <person name="Barry K."/>
            <person name="Grigoriev I.V."/>
            <person name="Spatafora J.W."/>
        </authorList>
    </citation>
    <scope>NUCLEOTIDE SEQUENCE [LARGE SCALE GENOMIC DNA]</scope>
    <source>
        <strain evidence="1 2">AM-OR11-026</strain>
    </source>
</reference>
<name>A0A1B7MKG0_9AGAM</name>
<evidence type="ECO:0000313" key="2">
    <source>
        <dbReference type="Proteomes" id="UP000092154"/>
    </source>
</evidence>
<dbReference type="EMBL" id="KV448841">
    <property type="protein sequence ID" value="OAX33084.1"/>
    <property type="molecule type" value="Genomic_DNA"/>
</dbReference>
<dbReference type="InParanoid" id="A0A1B7MKG0"/>